<keyword evidence="3" id="KW-1185">Reference proteome</keyword>
<evidence type="ECO:0000313" key="3">
    <source>
        <dbReference type="Proteomes" id="UP000285310"/>
    </source>
</evidence>
<dbReference type="AlphaFoldDB" id="A0A423PEZ2"/>
<dbReference type="Pfam" id="PF11660">
    <property type="entry name" value="DUF3262"/>
    <property type="match status" value="1"/>
</dbReference>
<accession>A0A423PEZ2</accession>
<name>A0A423PEZ2_9GAMM</name>
<dbReference type="InterPro" id="IPR021676">
    <property type="entry name" value="DUF3262"/>
</dbReference>
<sequence length="77" mass="8020">MSPTAAFDNAAGGSTSTIAVIAVGVIATAVLLWAGWALLSVYLGWARTRVDTPIAQRAVVRIVALTLVILWIALSNL</sequence>
<organism evidence="2 3">
    <name type="scientific">Salinisphaera japonica YTM-1</name>
    <dbReference type="NCBI Taxonomy" id="1209778"/>
    <lineage>
        <taxon>Bacteria</taxon>
        <taxon>Pseudomonadati</taxon>
        <taxon>Pseudomonadota</taxon>
        <taxon>Gammaproteobacteria</taxon>
        <taxon>Salinisphaerales</taxon>
        <taxon>Salinisphaeraceae</taxon>
        <taxon>Salinisphaera</taxon>
    </lineage>
</organism>
<keyword evidence="1" id="KW-0812">Transmembrane</keyword>
<reference evidence="2 3" key="1">
    <citation type="submission" date="2013-10" db="EMBL/GenBank/DDBJ databases">
        <title>Salinisphaera japonica YTM-1 Genome Sequencing.</title>
        <authorList>
            <person name="Lai Q."/>
            <person name="Li C."/>
            <person name="Shao Z."/>
        </authorList>
    </citation>
    <scope>NUCLEOTIDE SEQUENCE [LARGE SCALE GENOMIC DNA]</scope>
    <source>
        <strain evidence="2 3">YTM-1</strain>
    </source>
</reference>
<dbReference type="InParanoid" id="A0A423PEZ2"/>
<dbReference type="NCBIfam" id="TIGR03758">
    <property type="entry name" value="conj_TIGR03758"/>
    <property type="match status" value="1"/>
</dbReference>
<evidence type="ECO:0008006" key="4">
    <source>
        <dbReference type="Google" id="ProtNLM"/>
    </source>
</evidence>
<keyword evidence="1" id="KW-1133">Transmembrane helix</keyword>
<evidence type="ECO:0000313" key="2">
    <source>
        <dbReference type="EMBL" id="ROO24157.1"/>
    </source>
</evidence>
<dbReference type="RefSeq" id="WP_184999920.1">
    <property type="nucleotide sequence ID" value="NZ_AYKG01000068.1"/>
</dbReference>
<proteinExistence type="predicted"/>
<comment type="caution">
    <text evidence="2">The sequence shown here is derived from an EMBL/GenBank/DDBJ whole genome shotgun (WGS) entry which is preliminary data.</text>
</comment>
<keyword evidence="1" id="KW-0472">Membrane</keyword>
<protein>
    <recommendedName>
        <fullName evidence="4">Integrating conjugative element protein</fullName>
    </recommendedName>
</protein>
<gene>
    <name evidence="2" type="ORF">SAJA_14670</name>
</gene>
<feature type="transmembrane region" description="Helical" evidence="1">
    <location>
        <begin position="20"/>
        <end position="46"/>
    </location>
</feature>
<feature type="transmembrane region" description="Helical" evidence="1">
    <location>
        <begin position="58"/>
        <end position="74"/>
    </location>
</feature>
<dbReference type="Proteomes" id="UP000285310">
    <property type="component" value="Unassembled WGS sequence"/>
</dbReference>
<evidence type="ECO:0000256" key="1">
    <source>
        <dbReference type="SAM" id="Phobius"/>
    </source>
</evidence>
<dbReference type="EMBL" id="AYKG01000068">
    <property type="protein sequence ID" value="ROO24157.1"/>
    <property type="molecule type" value="Genomic_DNA"/>
</dbReference>